<dbReference type="RefSeq" id="WP_313912789.1">
    <property type="nucleotide sequence ID" value="NZ_CP135076.1"/>
</dbReference>
<dbReference type="PANTHER" id="PTHR43477:SF4">
    <property type="entry name" value="DEHYDROGENASE_REDUCTASE SDR FAMILY MEMBER 6"/>
    <property type="match status" value="1"/>
</dbReference>
<evidence type="ECO:0000256" key="3">
    <source>
        <dbReference type="ARBA" id="ARBA00023027"/>
    </source>
</evidence>
<dbReference type="PROSITE" id="PS00061">
    <property type="entry name" value="ADH_SHORT"/>
    <property type="match status" value="1"/>
</dbReference>
<evidence type="ECO:0000313" key="4">
    <source>
        <dbReference type="EMBL" id="WNO52391.1"/>
    </source>
</evidence>
<dbReference type="Pfam" id="PF13561">
    <property type="entry name" value="adh_short_C2"/>
    <property type="match status" value="1"/>
</dbReference>
<reference evidence="4 5" key="1">
    <citation type="submission" date="2023-09" db="EMBL/GenBank/DDBJ databases">
        <authorList>
            <person name="Rey-Velasco X."/>
        </authorList>
    </citation>
    <scope>NUCLEOTIDE SEQUENCE [LARGE SCALE GENOMIC DNA]</scope>
    <source>
        <strain evidence="4 5">W311</strain>
    </source>
</reference>
<dbReference type="EMBL" id="CP135076">
    <property type="protein sequence ID" value="WNO52391.1"/>
    <property type="molecule type" value="Genomic_DNA"/>
</dbReference>
<evidence type="ECO:0000256" key="1">
    <source>
        <dbReference type="ARBA" id="ARBA00006484"/>
    </source>
</evidence>
<organism evidence="4 5">
    <name type="scientific">Stakelama saccharophila</name>
    <dbReference type="NCBI Taxonomy" id="3075605"/>
    <lineage>
        <taxon>Bacteria</taxon>
        <taxon>Pseudomonadati</taxon>
        <taxon>Pseudomonadota</taxon>
        <taxon>Alphaproteobacteria</taxon>
        <taxon>Sphingomonadales</taxon>
        <taxon>Sphingomonadaceae</taxon>
        <taxon>Stakelama</taxon>
    </lineage>
</organism>
<comment type="similarity">
    <text evidence="1">Belongs to the short-chain dehydrogenases/reductases (SDR) family.</text>
</comment>
<evidence type="ECO:0000256" key="2">
    <source>
        <dbReference type="ARBA" id="ARBA00023002"/>
    </source>
</evidence>
<dbReference type="CDD" id="cd05368">
    <property type="entry name" value="DHRS6_like_SDR_c"/>
    <property type="match status" value="1"/>
</dbReference>
<proteinExistence type="inferred from homology"/>
<name>A0ABZ0B6Y5_9SPHN</name>
<dbReference type="InterPro" id="IPR020904">
    <property type="entry name" value="Sc_DH/Rdtase_CS"/>
</dbReference>
<protein>
    <submittedName>
        <fullName evidence="4">SDR family oxidoreductase</fullName>
    </submittedName>
</protein>
<keyword evidence="2" id="KW-0560">Oxidoreductase</keyword>
<gene>
    <name evidence="4" type="ORF">RPR59_07830</name>
</gene>
<dbReference type="InterPro" id="IPR002347">
    <property type="entry name" value="SDR_fam"/>
</dbReference>
<dbReference type="InterPro" id="IPR036291">
    <property type="entry name" value="NAD(P)-bd_dom_sf"/>
</dbReference>
<evidence type="ECO:0000313" key="5">
    <source>
        <dbReference type="Proteomes" id="UP001302249"/>
    </source>
</evidence>
<keyword evidence="3" id="KW-0520">NAD</keyword>
<accession>A0ABZ0B6Y5</accession>
<dbReference type="SUPFAM" id="SSF51735">
    <property type="entry name" value="NAD(P)-binding Rossmann-fold domains"/>
    <property type="match status" value="1"/>
</dbReference>
<sequence>MKRLENKTVIVTAAGQGIGRASAELFAREGAHVHAADINGKALATLGGCETHVVDLLDGEAIRAFAAKVGAVDALFNCAGFVHAGAILDCDEADYDFSFDLNVKSAYRMIRAVLPGMIEKGGGSIVNMSSVAGSVIAVPGRFVYGASKAAVVGLTKSVAADYVKQGIRCNAICPGTVQSPSLDERMAATGDADKARADFVARQPMGRLGSANEIAELALYLASDLSSYTTGTINVIDGGWANT</sequence>
<keyword evidence="5" id="KW-1185">Reference proteome</keyword>
<dbReference type="PRINTS" id="PR00080">
    <property type="entry name" value="SDRFAMILY"/>
</dbReference>
<dbReference type="Gene3D" id="3.40.50.720">
    <property type="entry name" value="NAD(P)-binding Rossmann-like Domain"/>
    <property type="match status" value="1"/>
</dbReference>
<dbReference type="PRINTS" id="PR00081">
    <property type="entry name" value="GDHRDH"/>
</dbReference>
<dbReference type="PANTHER" id="PTHR43477">
    <property type="entry name" value="DIHYDROANTICAPSIN 7-DEHYDROGENASE"/>
    <property type="match status" value="1"/>
</dbReference>
<dbReference type="InterPro" id="IPR051122">
    <property type="entry name" value="SDR_DHRS6-like"/>
</dbReference>
<dbReference type="Proteomes" id="UP001302249">
    <property type="component" value="Chromosome"/>
</dbReference>